<keyword evidence="2" id="KW-1185">Reference proteome</keyword>
<organism evidence="1 2">
    <name type="scientific">Tortispora caseinolytica NRRL Y-17796</name>
    <dbReference type="NCBI Taxonomy" id="767744"/>
    <lineage>
        <taxon>Eukaryota</taxon>
        <taxon>Fungi</taxon>
        <taxon>Dikarya</taxon>
        <taxon>Ascomycota</taxon>
        <taxon>Saccharomycotina</taxon>
        <taxon>Trigonopsidomycetes</taxon>
        <taxon>Trigonopsidales</taxon>
        <taxon>Trigonopsidaceae</taxon>
        <taxon>Tortispora</taxon>
    </lineage>
</organism>
<evidence type="ECO:0000313" key="1">
    <source>
        <dbReference type="EMBL" id="ODV92618.1"/>
    </source>
</evidence>
<dbReference type="Pfam" id="PF08634">
    <property type="entry name" value="Pet127"/>
    <property type="match status" value="1"/>
</dbReference>
<dbReference type="OrthoDB" id="10249045at2759"/>
<dbReference type="GO" id="GO:0005740">
    <property type="term" value="C:mitochondrial envelope"/>
    <property type="evidence" value="ECO:0007669"/>
    <property type="project" value="TreeGrafter"/>
</dbReference>
<evidence type="ECO:0008006" key="3">
    <source>
        <dbReference type="Google" id="ProtNLM"/>
    </source>
</evidence>
<protein>
    <recommendedName>
        <fullName evidence="3">Pet127-domain-containing protein</fullName>
    </recommendedName>
</protein>
<reference evidence="2" key="1">
    <citation type="submission" date="2016-02" db="EMBL/GenBank/DDBJ databases">
        <title>Comparative genomics of biotechnologically important yeasts.</title>
        <authorList>
            <consortium name="DOE Joint Genome Institute"/>
            <person name="Riley R."/>
            <person name="Haridas S."/>
            <person name="Wolfe K.H."/>
            <person name="Lopes M.R."/>
            <person name="Hittinger C.T."/>
            <person name="Goker M."/>
            <person name="Salamov A."/>
            <person name="Wisecaver J."/>
            <person name="Long T.M."/>
            <person name="Aerts A.L."/>
            <person name="Barry K."/>
            <person name="Choi C."/>
            <person name="Clum A."/>
            <person name="Coughlan A.Y."/>
            <person name="Deshpande S."/>
            <person name="Douglass A.P."/>
            <person name="Hanson S.J."/>
            <person name="Klenk H.-P."/>
            <person name="Labutti K."/>
            <person name="Lapidus A."/>
            <person name="Lindquist E."/>
            <person name="Lipzen A."/>
            <person name="Meier-Kolthoff J.P."/>
            <person name="Ohm R.A."/>
            <person name="Otillar R.P."/>
            <person name="Pangilinan J."/>
            <person name="Peng Y."/>
            <person name="Rokas A."/>
            <person name="Rosa C.A."/>
            <person name="Scheuner C."/>
            <person name="Sibirny A.A."/>
            <person name="Slot J.C."/>
            <person name="Stielow J.B."/>
            <person name="Sun H."/>
            <person name="Kurtzman C.P."/>
            <person name="Blackwell M."/>
            <person name="Jeffries T.W."/>
            <person name="Grigoriev I.V."/>
        </authorList>
    </citation>
    <scope>NUCLEOTIDE SEQUENCE [LARGE SCALE GENOMIC DNA]</scope>
    <source>
        <strain evidence="2">NRRL Y-17796</strain>
    </source>
</reference>
<evidence type="ECO:0000313" key="2">
    <source>
        <dbReference type="Proteomes" id="UP000095023"/>
    </source>
</evidence>
<dbReference type="EMBL" id="KV453841">
    <property type="protein sequence ID" value="ODV92618.1"/>
    <property type="molecule type" value="Genomic_DNA"/>
</dbReference>
<feature type="non-terminal residue" evidence="1">
    <location>
        <position position="408"/>
    </location>
</feature>
<dbReference type="Proteomes" id="UP000095023">
    <property type="component" value="Unassembled WGS sequence"/>
</dbReference>
<dbReference type="InterPro" id="IPR013943">
    <property type="entry name" value="Pet127"/>
</dbReference>
<proteinExistence type="predicted"/>
<accession>A0A1E4TLU6</accession>
<feature type="non-terminal residue" evidence="1">
    <location>
        <position position="1"/>
    </location>
</feature>
<dbReference type="AlphaFoldDB" id="A0A1E4TLU6"/>
<dbReference type="PANTHER" id="PTHR31014">
    <property type="entry name" value="MITOCHONDRIAL TRANSLATION SYSTEM COMPONENT PET127-RELATED"/>
    <property type="match status" value="1"/>
</dbReference>
<dbReference type="PANTHER" id="PTHR31014:SF0">
    <property type="entry name" value="MITOCHONDRIAL TRANSLATION SYSTEM COMPONENT PET127-RELATED"/>
    <property type="match status" value="1"/>
</dbReference>
<name>A0A1E4TLU6_9ASCO</name>
<gene>
    <name evidence="1" type="ORF">CANCADRAFT_16659</name>
</gene>
<dbReference type="GO" id="GO:0000964">
    <property type="term" value="P:mitochondrial RNA 5'-end processing"/>
    <property type="evidence" value="ECO:0007669"/>
    <property type="project" value="TreeGrafter"/>
</dbReference>
<sequence>PRLAHNLDRALFSPGVHYLQDPRSHVYNFDPYLGEVMSVGDFDFRAIPAYTVTSKDKTLSSIAERCKARFIASSSSITGILSKFHYAMFPTKKYDVRQVSHHIKPDDTPSFSSRLPAVAFLRRSDNGIYALDASKAYDYEHILTHLGKTMELLLTSAPAEFEKYRMNGSESQMRGSEIKPDTYHYSQYKDFLLRSQIDCYDPRLPGTGTFDLKTRACVSVRHDLLHSQKELGSGYQITKTYGQFESFEREFHDMIRTTMLKYALQARVGRMDGIFVAYHNIQRFFGFEYIPLETMDALLYNGGSQSTAIAETEFMASLQILREFFDMVSKKHPGKSFRLHFEDSRRKKRMDQVDSSLAVFVEVMDNETVEKLQSMKLTDVKGFIPRSLLGDTNDSVSESEFAKEDIKS</sequence>